<evidence type="ECO:0000313" key="1">
    <source>
        <dbReference type="EMBL" id="GJU07559.1"/>
    </source>
</evidence>
<dbReference type="EMBL" id="BQNB010021551">
    <property type="protein sequence ID" value="GJU07559.1"/>
    <property type="molecule type" value="Genomic_DNA"/>
</dbReference>
<reference evidence="1" key="1">
    <citation type="journal article" date="2022" name="Int. J. Mol. Sci.">
        <title>Draft Genome of Tanacetum Coccineum: Genomic Comparison of Closely Related Tanacetum-Family Plants.</title>
        <authorList>
            <person name="Yamashiro T."/>
            <person name="Shiraishi A."/>
            <person name="Nakayama K."/>
            <person name="Satake H."/>
        </authorList>
    </citation>
    <scope>NUCLEOTIDE SEQUENCE</scope>
</reference>
<protein>
    <submittedName>
        <fullName evidence="1">Uncharacterized protein</fullName>
    </submittedName>
</protein>
<organism evidence="1 2">
    <name type="scientific">Tanacetum coccineum</name>
    <dbReference type="NCBI Taxonomy" id="301880"/>
    <lineage>
        <taxon>Eukaryota</taxon>
        <taxon>Viridiplantae</taxon>
        <taxon>Streptophyta</taxon>
        <taxon>Embryophyta</taxon>
        <taxon>Tracheophyta</taxon>
        <taxon>Spermatophyta</taxon>
        <taxon>Magnoliopsida</taxon>
        <taxon>eudicotyledons</taxon>
        <taxon>Gunneridae</taxon>
        <taxon>Pentapetalae</taxon>
        <taxon>asterids</taxon>
        <taxon>campanulids</taxon>
        <taxon>Asterales</taxon>
        <taxon>Asteraceae</taxon>
        <taxon>Asteroideae</taxon>
        <taxon>Anthemideae</taxon>
        <taxon>Anthemidinae</taxon>
        <taxon>Tanacetum</taxon>
    </lineage>
</organism>
<accession>A0ABQ5J8R5</accession>
<name>A0ABQ5J8R5_9ASTR</name>
<reference evidence="1" key="2">
    <citation type="submission" date="2022-01" db="EMBL/GenBank/DDBJ databases">
        <authorList>
            <person name="Yamashiro T."/>
            <person name="Shiraishi A."/>
            <person name="Satake H."/>
            <person name="Nakayama K."/>
        </authorList>
    </citation>
    <scope>NUCLEOTIDE SEQUENCE</scope>
</reference>
<dbReference type="Proteomes" id="UP001151760">
    <property type="component" value="Unassembled WGS sequence"/>
</dbReference>
<comment type="caution">
    <text evidence="1">The sequence shown here is derived from an EMBL/GenBank/DDBJ whole genome shotgun (WGS) entry which is preliminary data.</text>
</comment>
<sequence>MEPKHVEISCESVLPPLSPKQPLFVAQNLEGEGDDTQVDIFYNIHDPLSHYRCQIPELHGNLYAYIKLSGRRGRTRLIVEVNIAINDCESKKRSEAVITLLPILEYVSPFLFIDCGCLSLFLKGSSTELFLVVLGSTDKEGHKEDEIVVRSVKGNHEVDSQLLNFRNDLLKEFCAGVECLKLSPLPYIGLKSDEADDDESHLFNLPPHVLENLVMEFCAGVDYLKFRATCKHCHLAAPLIPWNNGKASKIMQNYSLPSPWLIVFDKHKGIMTLTDPMFGDKYFMKTPQELICDFQIKCSRFGWLLILKPGGSLVFFNPFTNDILELPELPDKHKDTVCFSAPPTSPDCNYGCFFLNYSTSETPLSMLASTL</sequence>
<gene>
    <name evidence="1" type="ORF">Tco_1123989</name>
</gene>
<dbReference type="PANTHER" id="PTHR33127:SF5">
    <property type="entry name" value="TRANSMEMBRANE PROTEIN"/>
    <property type="match status" value="1"/>
</dbReference>
<proteinExistence type="predicted"/>
<keyword evidence="2" id="KW-1185">Reference proteome</keyword>
<evidence type="ECO:0000313" key="2">
    <source>
        <dbReference type="Proteomes" id="UP001151760"/>
    </source>
</evidence>
<dbReference type="PANTHER" id="PTHR33127">
    <property type="entry name" value="TRANSMEMBRANE PROTEIN"/>
    <property type="match status" value="1"/>
</dbReference>